<keyword evidence="4" id="KW-1185">Reference proteome</keyword>
<dbReference type="Proteomes" id="UP000031928">
    <property type="component" value="Chromosome"/>
</dbReference>
<dbReference type="STRING" id="1224162.B840_06280"/>
<organism evidence="3 4">
    <name type="scientific">Corynebacterium marinum DSM 44953</name>
    <dbReference type="NCBI Taxonomy" id="1224162"/>
    <lineage>
        <taxon>Bacteria</taxon>
        <taxon>Bacillati</taxon>
        <taxon>Actinomycetota</taxon>
        <taxon>Actinomycetes</taxon>
        <taxon>Mycobacteriales</taxon>
        <taxon>Corynebacteriaceae</taxon>
        <taxon>Corynebacterium</taxon>
    </lineage>
</organism>
<dbReference type="GO" id="GO:0005524">
    <property type="term" value="F:ATP binding"/>
    <property type="evidence" value="ECO:0007669"/>
    <property type="project" value="TreeGrafter"/>
</dbReference>
<dbReference type="GO" id="GO:0070490">
    <property type="term" value="P:protein pupylation"/>
    <property type="evidence" value="ECO:0007669"/>
    <property type="project" value="TreeGrafter"/>
</dbReference>
<dbReference type="EC" id="3.4.-.-" evidence="3"/>
<evidence type="ECO:0000256" key="2">
    <source>
        <dbReference type="PIRSR" id="PIRSR018077-1"/>
    </source>
</evidence>
<dbReference type="HOGENOM" id="CLU_040524_1_0_11"/>
<dbReference type="RefSeq" id="WP_042621431.1">
    <property type="nucleotide sequence ID" value="NZ_CP007790.1"/>
</dbReference>
<dbReference type="GO" id="GO:0010498">
    <property type="term" value="P:proteasomal protein catabolic process"/>
    <property type="evidence" value="ECO:0007669"/>
    <property type="project" value="InterPro"/>
</dbReference>
<sequence>MTRYMGTETEYGISTPENPGLSPIVTSTHAVVAYAAMNTGARSRWDYEEESPLKDTRGFDLRRYHTVPVVEPDAVGIANVVTTNGARFYVDHAHPEYSSPEVSNAYDAMVYDAAGDLILLKAAEDVAELYGQGLSILKHHDPCPPLKIYKNNVDGKGASYGAHENYQYSRKTDFETLTQALIPFFVTRNIIVGAGRVGIGEAGEQDGFQISQRADYFHQEISLETTLNRGIVNTRDEPHANAVHFRRLHTIVGDANMSQTSTFLKLGMTKLVIDAIEAGVDFSDLRLKDPVAEIKHVSHDLTLTHRLRLRDGRELTALEILAFYRDRVTAEDDVDERVISLWGEVMELLSDDPLTTSHLLDWTAKWALIKGYLDRGVDIADPKLKLIDLQYADIDPAKSLHHALVRKGRMATLATEEEIREAAKTPPADSRAWFRGAVSARFGEDVIAASWQTMILKYSEGTARLQTNDVDKLTREHVGEIINSAENTDELLAGLAEIGIEPDHYITHHNKTHINKPHQH</sequence>
<evidence type="ECO:0000313" key="4">
    <source>
        <dbReference type="Proteomes" id="UP000031928"/>
    </source>
</evidence>
<evidence type="ECO:0000313" key="3">
    <source>
        <dbReference type="EMBL" id="AJK68862.1"/>
    </source>
</evidence>
<evidence type="ECO:0000256" key="1">
    <source>
        <dbReference type="ARBA" id="ARBA00009114"/>
    </source>
</evidence>
<dbReference type="AlphaFoldDB" id="A0A0B6TFX3"/>
<gene>
    <name evidence="3" type="primary">dop</name>
    <name evidence="3" type="ORF">B840_06280</name>
</gene>
<reference evidence="3 4" key="1">
    <citation type="submission" date="2014-05" db="EMBL/GenBank/DDBJ databases">
        <title>Complete genome sequence of Corynebacterium marinum DSM 44953.</title>
        <authorList>
            <person name="Schaffert L."/>
            <person name="Albersmeier A."/>
            <person name="Kalinowski J."/>
            <person name="Ruckert C."/>
        </authorList>
    </citation>
    <scope>NUCLEOTIDE SEQUENCE [LARGE SCALE GENOMIC DNA]</scope>
    <source>
        <strain evidence="3 4">DSM 44953</strain>
    </source>
</reference>
<feature type="active site" description="Proton acceptor" evidence="2">
    <location>
        <position position="91"/>
    </location>
</feature>
<dbReference type="GO" id="GO:0016811">
    <property type="term" value="F:hydrolase activity, acting on carbon-nitrogen (but not peptide) bonds, in linear amides"/>
    <property type="evidence" value="ECO:0007669"/>
    <property type="project" value="InterPro"/>
</dbReference>
<dbReference type="EMBL" id="CP007790">
    <property type="protein sequence ID" value="AJK68862.1"/>
    <property type="molecule type" value="Genomic_DNA"/>
</dbReference>
<dbReference type="PANTHER" id="PTHR42307:SF2">
    <property type="entry name" value="PUP DEAMIDASE_DEPUPYLASE"/>
    <property type="match status" value="1"/>
</dbReference>
<dbReference type="NCBIfam" id="TIGR03688">
    <property type="entry name" value="depupylase_Dop"/>
    <property type="match status" value="1"/>
</dbReference>
<keyword evidence="3" id="KW-0378">Hydrolase</keyword>
<dbReference type="GO" id="GO:0019941">
    <property type="term" value="P:modification-dependent protein catabolic process"/>
    <property type="evidence" value="ECO:0007669"/>
    <property type="project" value="InterPro"/>
</dbReference>
<dbReference type="PANTHER" id="PTHR42307">
    <property type="entry name" value="PUP DEAMIDASE/DEPUPYLASE"/>
    <property type="match status" value="1"/>
</dbReference>
<dbReference type="InterPro" id="IPR022366">
    <property type="entry name" value="Pup_deamidase"/>
</dbReference>
<dbReference type="Pfam" id="PF03136">
    <property type="entry name" value="Pup_ligase"/>
    <property type="match status" value="1"/>
</dbReference>
<dbReference type="KEGG" id="cmq:B840_06280"/>
<name>A0A0B6TFX3_9CORY</name>
<dbReference type="PIRSF" id="PIRSF018077">
    <property type="entry name" value="UCP018077"/>
    <property type="match status" value="1"/>
</dbReference>
<dbReference type="GO" id="GO:0008233">
    <property type="term" value="F:peptidase activity"/>
    <property type="evidence" value="ECO:0007669"/>
    <property type="project" value="InterPro"/>
</dbReference>
<proteinExistence type="inferred from homology"/>
<comment type="similarity">
    <text evidence="1">Belongs to the Pup ligase/Pup deamidase family. Pup deamidase subfamily.</text>
</comment>
<dbReference type="OrthoDB" id="9760627at2"/>
<accession>A0A0B6TFX3</accession>
<dbReference type="InterPro" id="IPR004347">
    <property type="entry name" value="Pup_ligase/deamidase"/>
</dbReference>
<protein>
    <submittedName>
        <fullName evidence="3">Pup deamidase/depupylase</fullName>
        <ecNumber evidence="3">3.4.-.-</ecNumber>
    </submittedName>
</protein>